<evidence type="ECO:0000256" key="1">
    <source>
        <dbReference type="SAM" id="Phobius"/>
    </source>
</evidence>
<keyword evidence="3" id="KW-1185">Reference proteome</keyword>
<accession>A0A1M4Y4F7</accession>
<protein>
    <submittedName>
        <fullName evidence="2">Uncharacterized protein</fullName>
    </submittedName>
</protein>
<gene>
    <name evidence="2" type="ORF">SAMN05444362_10369</name>
</gene>
<dbReference type="RefSeq" id="WP_062177249.1">
    <property type="nucleotide sequence ID" value="NZ_BBXL01000003.1"/>
</dbReference>
<dbReference type="AlphaFoldDB" id="A0A1M4Y4F7"/>
<keyword evidence="1" id="KW-0472">Membrane</keyword>
<dbReference type="Proteomes" id="UP000184480">
    <property type="component" value="Unassembled WGS sequence"/>
</dbReference>
<keyword evidence="1" id="KW-0812">Transmembrane</keyword>
<evidence type="ECO:0000313" key="2">
    <source>
        <dbReference type="EMBL" id="SHF00585.1"/>
    </source>
</evidence>
<feature type="transmembrane region" description="Helical" evidence="1">
    <location>
        <begin position="6"/>
        <end position="23"/>
    </location>
</feature>
<dbReference type="EMBL" id="FQUC01000003">
    <property type="protein sequence ID" value="SHF00585.1"/>
    <property type="molecule type" value="Genomic_DNA"/>
</dbReference>
<reference evidence="3" key="1">
    <citation type="submission" date="2016-11" db="EMBL/GenBank/DDBJ databases">
        <authorList>
            <person name="Varghese N."/>
            <person name="Submissions S."/>
        </authorList>
    </citation>
    <scope>NUCLEOTIDE SEQUENCE [LARGE SCALE GENOMIC DNA]</scope>
    <source>
        <strain evidence="3">DSM 27370</strain>
    </source>
</reference>
<organism evidence="2 3">
    <name type="scientific">Dysgonomonas macrotermitis</name>
    <dbReference type="NCBI Taxonomy" id="1346286"/>
    <lineage>
        <taxon>Bacteria</taxon>
        <taxon>Pseudomonadati</taxon>
        <taxon>Bacteroidota</taxon>
        <taxon>Bacteroidia</taxon>
        <taxon>Bacteroidales</taxon>
        <taxon>Dysgonomonadaceae</taxon>
        <taxon>Dysgonomonas</taxon>
    </lineage>
</organism>
<keyword evidence="1" id="KW-1133">Transmembrane helix</keyword>
<name>A0A1M4Y4F7_9BACT</name>
<proteinExistence type="predicted"/>
<sequence>MKKQNYLKYIIGALMVLGFYYYLQIDKKATIIMEDNEYPFITKNSNDYQGVITKRSISGVYKGAYLFDLSNGQKFSTSGFSFLKVGDSIHRPANVDIIYLYIDRELDSIPLHRDK</sequence>
<evidence type="ECO:0000313" key="3">
    <source>
        <dbReference type="Proteomes" id="UP000184480"/>
    </source>
</evidence>